<feature type="compositionally biased region" description="Polar residues" evidence="8">
    <location>
        <begin position="790"/>
        <end position="802"/>
    </location>
</feature>
<dbReference type="Proteomes" id="UP000030680">
    <property type="component" value="Unassembled WGS sequence"/>
</dbReference>
<keyword evidence="1 6" id="KW-0493">Microtubule</keyword>
<feature type="coiled-coil region" evidence="7">
    <location>
        <begin position="614"/>
        <end position="651"/>
    </location>
</feature>
<dbReference type="GO" id="GO:0008017">
    <property type="term" value="F:microtubule binding"/>
    <property type="evidence" value="ECO:0007669"/>
    <property type="project" value="InterPro"/>
</dbReference>
<keyword evidence="3 5" id="KW-0067">ATP-binding</keyword>
<dbReference type="InterPro" id="IPR027417">
    <property type="entry name" value="P-loop_NTPase"/>
</dbReference>
<dbReference type="Gramene" id="EME30678">
    <property type="protein sequence ID" value="EME30678"/>
    <property type="gene ID" value="Gasu_19250"/>
</dbReference>
<keyword evidence="4 5" id="KW-0505">Motor protein</keyword>
<evidence type="ECO:0000256" key="1">
    <source>
        <dbReference type="ARBA" id="ARBA00022701"/>
    </source>
</evidence>
<dbReference type="OMA" id="HAYQCAM"/>
<evidence type="ECO:0000256" key="2">
    <source>
        <dbReference type="ARBA" id="ARBA00022741"/>
    </source>
</evidence>
<evidence type="ECO:0000256" key="7">
    <source>
        <dbReference type="SAM" id="Coils"/>
    </source>
</evidence>
<dbReference type="PANTHER" id="PTHR24115:SF1008">
    <property type="entry name" value="KINESIN-LIKE PROTEIN SUBITO"/>
    <property type="match status" value="1"/>
</dbReference>
<dbReference type="PRINTS" id="PR00380">
    <property type="entry name" value="KINESINHEAVY"/>
</dbReference>
<dbReference type="InterPro" id="IPR019821">
    <property type="entry name" value="Kinesin_motor_CS"/>
</dbReference>
<accession>M2Y3Z1</accession>
<dbReference type="InterPro" id="IPR027640">
    <property type="entry name" value="Kinesin-like_fam"/>
</dbReference>
<dbReference type="GO" id="GO:0005524">
    <property type="term" value="F:ATP binding"/>
    <property type="evidence" value="ECO:0007669"/>
    <property type="project" value="UniProtKB-UniRule"/>
</dbReference>
<evidence type="ECO:0000313" key="11">
    <source>
        <dbReference type="Proteomes" id="UP000030680"/>
    </source>
</evidence>
<reference evidence="11" key="1">
    <citation type="journal article" date="2013" name="Science">
        <title>Gene transfer from bacteria and archaea facilitated evolution of an extremophilic eukaryote.</title>
        <authorList>
            <person name="Schonknecht G."/>
            <person name="Chen W.H."/>
            <person name="Ternes C.M."/>
            <person name="Barbier G.G."/>
            <person name="Shrestha R.P."/>
            <person name="Stanke M."/>
            <person name="Brautigam A."/>
            <person name="Baker B.J."/>
            <person name="Banfield J.F."/>
            <person name="Garavito R.M."/>
            <person name="Carr K."/>
            <person name="Wilkerson C."/>
            <person name="Rensing S.A."/>
            <person name="Gagneul D."/>
            <person name="Dickenson N.E."/>
            <person name="Oesterhelt C."/>
            <person name="Lercher M.J."/>
            <person name="Weber A.P."/>
        </authorList>
    </citation>
    <scope>NUCLEOTIDE SEQUENCE [LARGE SCALE GENOMIC DNA]</scope>
    <source>
        <strain evidence="11">074W</strain>
    </source>
</reference>
<keyword evidence="2 5" id="KW-0547">Nucleotide-binding</keyword>
<protein>
    <recommendedName>
        <fullName evidence="6">Kinesin-like protein</fullName>
    </recommendedName>
</protein>
<dbReference type="GO" id="GO:0005634">
    <property type="term" value="C:nucleus"/>
    <property type="evidence" value="ECO:0007669"/>
    <property type="project" value="TreeGrafter"/>
</dbReference>
<dbReference type="GO" id="GO:0005874">
    <property type="term" value="C:microtubule"/>
    <property type="evidence" value="ECO:0007669"/>
    <property type="project" value="UniProtKB-KW"/>
</dbReference>
<feature type="compositionally biased region" description="Basic residues" evidence="8">
    <location>
        <begin position="831"/>
        <end position="841"/>
    </location>
</feature>
<dbReference type="PROSITE" id="PS50067">
    <property type="entry name" value="KINESIN_MOTOR_2"/>
    <property type="match status" value="1"/>
</dbReference>
<dbReference type="SMART" id="SM00129">
    <property type="entry name" value="KISc"/>
    <property type="match status" value="1"/>
</dbReference>
<organism evidence="10 11">
    <name type="scientific">Galdieria sulphuraria</name>
    <name type="common">Red alga</name>
    <dbReference type="NCBI Taxonomy" id="130081"/>
    <lineage>
        <taxon>Eukaryota</taxon>
        <taxon>Rhodophyta</taxon>
        <taxon>Bangiophyceae</taxon>
        <taxon>Galdieriales</taxon>
        <taxon>Galdieriaceae</taxon>
        <taxon>Galdieria</taxon>
    </lineage>
</organism>
<dbReference type="EMBL" id="KB454497">
    <property type="protein sequence ID" value="EME30678.1"/>
    <property type="molecule type" value="Genomic_DNA"/>
</dbReference>
<evidence type="ECO:0000256" key="4">
    <source>
        <dbReference type="ARBA" id="ARBA00023175"/>
    </source>
</evidence>
<feature type="coiled-coil region" evidence="7">
    <location>
        <begin position="519"/>
        <end position="572"/>
    </location>
</feature>
<gene>
    <name evidence="10" type="ORF">Gasu_19250</name>
</gene>
<evidence type="ECO:0000256" key="3">
    <source>
        <dbReference type="ARBA" id="ARBA00022840"/>
    </source>
</evidence>
<dbReference type="PROSITE" id="PS00411">
    <property type="entry name" value="KINESIN_MOTOR_1"/>
    <property type="match status" value="1"/>
</dbReference>
<dbReference type="OrthoDB" id="123929at2759"/>
<dbReference type="GeneID" id="17089394"/>
<dbReference type="SUPFAM" id="SSF52540">
    <property type="entry name" value="P-loop containing nucleoside triphosphate hydrolases"/>
    <property type="match status" value="1"/>
</dbReference>
<feature type="compositionally biased region" description="Basic residues" evidence="8">
    <location>
        <begin position="778"/>
        <end position="787"/>
    </location>
</feature>
<feature type="compositionally biased region" description="Polar residues" evidence="8">
    <location>
        <begin position="814"/>
        <end position="826"/>
    </location>
</feature>
<evidence type="ECO:0000256" key="5">
    <source>
        <dbReference type="PROSITE-ProRule" id="PRU00283"/>
    </source>
</evidence>
<feature type="binding site" evidence="5">
    <location>
        <begin position="130"/>
        <end position="137"/>
    </location>
    <ligand>
        <name>ATP</name>
        <dbReference type="ChEBI" id="CHEBI:30616"/>
    </ligand>
</feature>
<dbReference type="Gene3D" id="3.40.850.10">
    <property type="entry name" value="Kinesin motor domain"/>
    <property type="match status" value="1"/>
</dbReference>
<sequence length="841" mass="97671">MSSSPPIVRYLQFENEDSETEIHDSKNNENLNTTNSERIKVFLRLRPFTVDEIARGEKSAVLQVKENRISIRPRNRTYMSSEVQTANEATFEFDEIFQDTIPQSAVFKKVAIPFIRKLFSGQNSMILAYGITNAGKTHTILGTEAEPGLIPRSIDAIFYSLKDKIIQSPRRDEKESAKYLIECCRSVLFNAKDENWNSFTDSFSDPVTGVPGLFTDEKENNISLLSGNESLLFQVAVSYFEIYNDRCYDLFDVDTLLEAQKILKRGQKSTTKYRRQGLKLKEVQNGKIKIEGLHEIEVSSSSEVHRLLQCGLKNRQIAETLCNRHSSRSHTVFNVNLKALQKVSKKEYRLDFQSTLSFVDLAGSERTTKTNVSGERLKETAQINKSLMNLGQCLEALRRNQRIRESKDEENPKRKLLLVPYRQSKLTLLFRDFLQNGSTVMIAACSPASSDADETIHALRTASFAKELKYSHIQVYGNPNLFSNQTKHLNELRHTTTERNQSDDDTAKLMVNDERFQDFDELLLEIESLRERLAFAESRALIIESEIRDEVAREMEEALHKMEKQFRVKLEEATQFHEERLEKRVHLITTTARKELGYGAAHRAAEHAMLNYYKDKWEAERSLHEFELSQLKQKLRERNLERDQLKELLSDRTTTNEKVSRQNVFTQTEDFAEPQKQISKKLDNRNELSNLLENFVETVKRFTQHLFGEDTWQQIENSYLVSMIEELAQEECEIGQIRMIDYLNRMFQFLNVSAKQDIIRRHGIDPTNHESLPDMNQNKRRRERRKKQTEISNESYQVNTKNDSIEATDCSDGFDNSTSFLSTTTPDKVIKKSRRSRKTKK</sequence>
<dbReference type="GO" id="GO:0003777">
    <property type="term" value="F:microtubule motor activity"/>
    <property type="evidence" value="ECO:0007669"/>
    <property type="project" value="InterPro"/>
</dbReference>
<dbReference type="eggNOG" id="KOG0247">
    <property type="taxonomic scope" value="Eukaryota"/>
</dbReference>
<dbReference type="KEGG" id="gsl:Gasu_19250"/>
<dbReference type="AlphaFoldDB" id="M2Y3Z1"/>
<evidence type="ECO:0000313" key="10">
    <source>
        <dbReference type="EMBL" id="EME30678.1"/>
    </source>
</evidence>
<keyword evidence="11" id="KW-1185">Reference proteome</keyword>
<name>M2Y3Z1_GALSU</name>
<feature type="domain" description="Kinesin motor" evidence="9">
    <location>
        <begin position="38"/>
        <end position="468"/>
    </location>
</feature>
<dbReference type="RefSeq" id="XP_005707198.1">
    <property type="nucleotide sequence ID" value="XM_005707141.1"/>
</dbReference>
<dbReference type="InterPro" id="IPR036961">
    <property type="entry name" value="Kinesin_motor_dom_sf"/>
</dbReference>
<dbReference type="Pfam" id="PF00225">
    <property type="entry name" value="Kinesin"/>
    <property type="match status" value="1"/>
</dbReference>
<feature type="compositionally biased region" description="Basic and acidic residues" evidence="8">
    <location>
        <begin position="763"/>
        <end position="772"/>
    </location>
</feature>
<dbReference type="InterPro" id="IPR001752">
    <property type="entry name" value="Kinesin_motor_dom"/>
</dbReference>
<dbReference type="PANTHER" id="PTHR24115">
    <property type="entry name" value="KINESIN-RELATED"/>
    <property type="match status" value="1"/>
</dbReference>
<keyword evidence="7" id="KW-0175">Coiled coil</keyword>
<dbReference type="GO" id="GO:0007018">
    <property type="term" value="P:microtubule-based movement"/>
    <property type="evidence" value="ECO:0007669"/>
    <property type="project" value="InterPro"/>
</dbReference>
<evidence type="ECO:0000256" key="6">
    <source>
        <dbReference type="RuleBase" id="RU000394"/>
    </source>
</evidence>
<feature type="region of interest" description="Disordered" evidence="8">
    <location>
        <begin position="763"/>
        <end position="841"/>
    </location>
</feature>
<dbReference type="STRING" id="130081.M2Y3Z1"/>
<dbReference type="GO" id="GO:0016887">
    <property type="term" value="F:ATP hydrolysis activity"/>
    <property type="evidence" value="ECO:0007669"/>
    <property type="project" value="TreeGrafter"/>
</dbReference>
<evidence type="ECO:0000256" key="8">
    <source>
        <dbReference type="SAM" id="MobiDB-lite"/>
    </source>
</evidence>
<proteinExistence type="inferred from homology"/>
<evidence type="ECO:0000259" key="9">
    <source>
        <dbReference type="PROSITE" id="PS50067"/>
    </source>
</evidence>
<dbReference type="GO" id="GO:0005871">
    <property type="term" value="C:kinesin complex"/>
    <property type="evidence" value="ECO:0007669"/>
    <property type="project" value="TreeGrafter"/>
</dbReference>
<comment type="similarity">
    <text evidence="5 6">Belongs to the TRAFAC class myosin-kinesin ATPase superfamily. Kinesin family.</text>
</comment>